<dbReference type="EMBL" id="BOMB01000025">
    <property type="protein sequence ID" value="GID13578.1"/>
    <property type="molecule type" value="Genomic_DNA"/>
</dbReference>
<sequence>MTTEYGRTVVDVHSLADFTTALDNHHSAIASMLKTIDDKLLDVPPKLGGFPDATDTESYYASMVSDYRARVQRLRSAVEAARKATTSILDTYATAEARNHANSRDIARTMGPVGTALKGS</sequence>
<accession>A0A8J3JEV5</accession>
<gene>
    <name evidence="1" type="ORF">Aru02nite_44670</name>
</gene>
<dbReference type="Proteomes" id="UP000612808">
    <property type="component" value="Unassembled WGS sequence"/>
</dbReference>
<name>A0A8J3JEV5_9ACTN</name>
<dbReference type="RefSeq" id="WP_203660755.1">
    <property type="nucleotide sequence ID" value="NZ_BAAAZM010000015.1"/>
</dbReference>
<reference evidence="1" key="1">
    <citation type="submission" date="2021-01" db="EMBL/GenBank/DDBJ databases">
        <title>Whole genome shotgun sequence of Actinocatenispora rupis NBRC 107355.</title>
        <authorList>
            <person name="Komaki H."/>
            <person name="Tamura T."/>
        </authorList>
    </citation>
    <scope>NUCLEOTIDE SEQUENCE</scope>
    <source>
        <strain evidence="1">NBRC 107355</strain>
    </source>
</reference>
<dbReference type="AlphaFoldDB" id="A0A8J3JEV5"/>
<comment type="caution">
    <text evidence="1">The sequence shown here is derived from an EMBL/GenBank/DDBJ whole genome shotgun (WGS) entry which is preliminary data.</text>
</comment>
<organism evidence="1 2">
    <name type="scientific">Actinocatenispora rupis</name>
    <dbReference type="NCBI Taxonomy" id="519421"/>
    <lineage>
        <taxon>Bacteria</taxon>
        <taxon>Bacillati</taxon>
        <taxon>Actinomycetota</taxon>
        <taxon>Actinomycetes</taxon>
        <taxon>Micromonosporales</taxon>
        <taxon>Micromonosporaceae</taxon>
        <taxon>Actinocatenispora</taxon>
    </lineage>
</organism>
<keyword evidence="2" id="KW-1185">Reference proteome</keyword>
<protein>
    <submittedName>
        <fullName evidence="1">Uncharacterized protein</fullName>
    </submittedName>
</protein>
<evidence type="ECO:0000313" key="1">
    <source>
        <dbReference type="EMBL" id="GID13578.1"/>
    </source>
</evidence>
<proteinExistence type="predicted"/>
<evidence type="ECO:0000313" key="2">
    <source>
        <dbReference type="Proteomes" id="UP000612808"/>
    </source>
</evidence>